<protein>
    <recommendedName>
        <fullName evidence="11">FtsX-like permease family protein</fullName>
    </recommendedName>
</protein>
<gene>
    <name evidence="9" type="ORF">HMF3257_12725</name>
</gene>
<evidence type="ECO:0000256" key="6">
    <source>
        <dbReference type="SAM" id="Phobius"/>
    </source>
</evidence>
<evidence type="ECO:0000256" key="2">
    <source>
        <dbReference type="ARBA" id="ARBA00022475"/>
    </source>
</evidence>
<feature type="domain" description="ABC3 transporter permease C-terminal" evidence="7">
    <location>
        <begin position="287"/>
        <end position="402"/>
    </location>
</feature>
<reference evidence="9 10" key="1">
    <citation type="submission" date="2018-06" db="EMBL/GenBank/DDBJ databases">
        <title>Spirosoma sp. HMF3257 Genome sequencing and assembly.</title>
        <authorList>
            <person name="Kang H."/>
            <person name="Cha I."/>
            <person name="Kim H."/>
            <person name="Kang J."/>
            <person name="Joh K."/>
        </authorList>
    </citation>
    <scope>NUCLEOTIDE SEQUENCE [LARGE SCALE GENOMIC DNA]</scope>
    <source>
        <strain evidence="9 10">HMF3257</strain>
    </source>
</reference>
<feature type="domain" description="MacB-like periplasmic core" evidence="8">
    <location>
        <begin position="496"/>
        <end position="594"/>
    </location>
</feature>
<dbReference type="InterPro" id="IPR003838">
    <property type="entry name" value="ABC3_permease_C"/>
</dbReference>
<dbReference type="PANTHER" id="PTHR30572">
    <property type="entry name" value="MEMBRANE COMPONENT OF TRANSPORTER-RELATED"/>
    <property type="match status" value="1"/>
</dbReference>
<evidence type="ECO:0000259" key="8">
    <source>
        <dbReference type="Pfam" id="PF12704"/>
    </source>
</evidence>
<name>A0A327NSS7_9BACT</name>
<comment type="subcellular location">
    <subcellularLocation>
        <location evidence="1">Cell membrane</location>
        <topology evidence="1">Multi-pass membrane protein</topology>
    </subcellularLocation>
</comment>
<dbReference type="PROSITE" id="PS51257">
    <property type="entry name" value="PROKAR_LIPOPROTEIN"/>
    <property type="match status" value="1"/>
</dbReference>
<evidence type="ECO:0008006" key="11">
    <source>
        <dbReference type="Google" id="ProtNLM"/>
    </source>
</evidence>
<dbReference type="PANTHER" id="PTHR30572:SF18">
    <property type="entry name" value="ABC-TYPE MACROLIDE FAMILY EXPORT SYSTEM PERMEASE COMPONENT 2"/>
    <property type="match status" value="1"/>
</dbReference>
<dbReference type="OrthoDB" id="5933722at2"/>
<feature type="domain" description="ABC3 transporter permease C-terminal" evidence="7">
    <location>
        <begin position="672"/>
        <end position="783"/>
    </location>
</feature>
<accession>A0A327NSS7</accession>
<feature type="transmembrane region" description="Helical" evidence="6">
    <location>
        <begin position="723"/>
        <end position="743"/>
    </location>
</feature>
<keyword evidence="10" id="KW-1185">Reference proteome</keyword>
<dbReference type="GO" id="GO:0022857">
    <property type="term" value="F:transmembrane transporter activity"/>
    <property type="evidence" value="ECO:0007669"/>
    <property type="project" value="TreeGrafter"/>
</dbReference>
<evidence type="ECO:0000256" key="3">
    <source>
        <dbReference type="ARBA" id="ARBA00022692"/>
    </source>
</evidence>
<organism evidence="9 10">
    <name type="scientific">Spirosoma telluris</name>
    <dbReference type="NCBI Taxonomy" id="2183553"/>
    <lineage>
        <taxon>Bacteria</taxon>
        <taxon>Pseudomonadati</taxon>
        <taxon>Bacteroidota</taxon>
        <taxon>Cytophagia</taxon>
        <taxon>Cytophagales</taxon>
        <taxon>Cytophagaceae</taxon>
        <taxon>Spirosoma</taxon>
    </lineage>
</organism>
<keyword evidence="2" id="KW-1003">Cell membrane</keyword>
<feature type="transmembrane region" description="Helical" evidence="6">
    <location>
        <begin position="664"/>
        <end position="688"/>
    </location>
</feature>
<dbReference type="InterPro" id="IPR025857">
    <property type="entry name" value="MacB_PCD"/>
</dbReference>
<keyword evidence="5 6" id="KW-0472">Membrane</keyword>
<evidence type="ECO:0000313" key="10">
    <source>
        <dbReference type="Proteomes" id="UP000249016"/>
    </source>
</evidence>
<keyword evidence="4 6" id="KW-1133">Transmembrane helix</keyword>
<keyword evidence="3 6" id="KW-0812">Transmembrane</keyword>
<evidence type="ECO:0000256" key="5">
    <source>
        <dbReference type="ARBA" id="ARBA00023136"/>
    </source>
</evidence>
<dbReference type="Pfam" id="PF02687">
    <property type="entry name" value="FtsX"/>
    <property type="match status" value="2"/>
</dbReference>
<evidence type="ECO:0000256" key="4">
    <source>
        <dbReference type="ARBA" id="ARBA00022989"/>
    </source>
</evidence>
<proteinExistence type="predicted"/>
<feature type="transmembrane region" description="Helical" evidence="6">
    <location>
        <begin position="20"/>
        <end position="41"/>
    </location>
</feature>
<feature type="domain" description="MacB-like periplasmic core" evidence="8">
    <location>
        <begin position="21"/>
        <end position="240"/>
    </location>
</feature>
<feature type="transmembrane region" description="Helical" evidence="6">
    <location>
        <begin position="282"/>
        <end position="306"/>
    </location>
</feature>
<evidence type="ECO:0000259" key="7">
    <source>
        <dbReference type="Pfam" id="PF02687"/>
    </source>
</evidence>
<sequence>MLSNYVKIAWRKLNRHKSYALINVVSLSLGIACAILIFTLVKYHLSFDTFHADQNRIYRIYTELHTEKVTYSTGVPNPMGEAFRSGYSVAEKVGRIAFLKKRVVAVSPEKKFEEDLAFADPDFLNIFDFPLLQGNPKTALQDRNTALITDRIAKKYFGNENPIGQLLHIDNSLVVKITGILRNLPVTTDFRSEIYLPFGNLQEHSPWMVEKDWWVGFNKEMQCFIRLKPGVSAAVVDSRILPAISDKYYNKENAKRFRFRLQPLSDVHFNPKLRGYTEKKNLWTFALIGFFLVVTACVNFINLATAQALGRAREIGVRKALGSQRGALFWQFITETALITGSALIIALVLAYLALPFVNQWFDIELVLNPLTDTYLLAFLLGLLLIVIFCSGAYPGLILARFQAVLALKGKLSQQSAGGFSLRKGLVVTQFAISQLLIIGTLIMTNQLRYSQQADMGFRKDAMVILPVPDNKKSKINTLGAQLSELSGVENVTFFDTPPASEAVGNTAFLFDSRPKTEDFTIAIKSADHQYIPTFNIPILAGRNLNPSDTIREYLLNETAVKALGLASMQDVIGKSATINNRPGTIVGVMKDFHYKSFRAAIEPLSITTWSEVYGSCGVKLNPANLGPTLAGLEKAWTAMYPSSIFTYRFLDEDIERLYKQDTMLLRLIQAFAGIAIFVGCLGLYGLVSFMANQKKKEIGVRKVLGASTSGILWLFGKEFSRLLLVAFMLAAPLGWWIMTRWLTNFVYRIEPGAGIFILAMLITFLVALLTIGFQSVKAALMNPVKTLRTE</sequence>
<dbReference type="InterPro" id="IPR050250">
    <property type="entry name" value="Macrolide_Exporter_MacB"/>
</dbReference>
<feature type="transmembrane region" description="Helical" evidence="6">
    <location>
        <begin position="421"/>
        <end position="444"/>
    </location>
</feature>
<feature type="transmembrane region" description="Helical" evidence="6">
    <location>
        <begin position="327"/>
        <end position="355"/>
    </location>
</feature>
<dbReference type="AlphaFoldDB" id="A0A327NSS7"/>
<dbReference type="Pfam" id="PF12704">
    <property type="entry name" value="MacB_PCD"/>
    <property type="match status" value="2"/>
</dbReference>
<dbReference type="EMBL" id="QLII01000001">
    <property type="protein sequence ID" value="RAI78440.1"/>
    <property type="molecule type" value="Genomic_DNA"/>
</dbReference>
<comment type="caution">
    <text evidence="9">The sequence shown here is derived from an EMBL/GenBank/DDBJ whole genome shotgun (WGS) entry which is preliminary data.</text>
</comment>
<evidence type="ECO:0000256" key="1">
    <source>
        <dbReference type="ARBA" id="ARBA00004651"/>
    </source>
</evidence>
<evidence type="ECO:0000313" key="9">
    <source>
        <dbReference type="EMBL" id="RAI78440.1"/>
    </source>
</evidence>
<feature type="transmembrane region" description="Helical" evidence="6">
    <location>
        <begin position="755"/>
        <end position="774"/>
    </location>
</feature>
<dbReference type="GO" id="GO:0005886">
    <property type="term" value="C:plasma membrane"/>
    <property type="evidence" value="ECO:0007669"/>
    <property type="project" value="UniProtKB-SubCell"/>
</dbReference>
<dbReference type="Proteomes" id="UP000249016">
    <property type="component" value="Unassembled WGS sequence"/>
</dbReference>
<feature type="transmembrane region" description="Helical" evidence="6">
    <location>
        <begin position="375"/>
        <end position="400"/>
    </location>
</feature>